<protein>
    <submittedName>
        <fullName evidence="3">Uncharacterized protein</fullName>
    </submittedName>
</protein>
<feature type="transmembrane region" description="Helical" evidence="1">
    <location>
        <begin position="12"/>
        <end position="37"/>
    </location>
</feature>
<sequence>MYKKDGWHVMDWMQFVILVLLLLAVLAILTIMIVVIVRVEQITHEAGNFLHSGSPIGSLLSKLFSPSN</sequence>
<evidence type="ECO:0000256" key="1">
    <source>
        <dbReference type="SAM" id="Phobius"/>
    </source>
</evidence>
<keyword evidence="1" id="KW-0472">Membrane</keyword>
<dbReference type="AlphaFoldDB" id="A0A914CRP1"/>
<evidence type="ECO:0000313" key="2">
    <source>
        <dbReference type="Proteomes" id="UP000887540"/>
    </source>
</evidence>
<proteinExistence type="predicted"/>
<evidence type="ECO:0000313" key="3">
    <source>
        <dbReference type="WBParaSite" id="ACRNAN_scaffold13736.g15484.t1"/>
    </source>
</evidence>
<dbReference type="WBParaSite" id="ACRNAN_scaffold13736.g15484.t1">
    <property type="protein sequence ID" value="ACRNAN_scaffold13736.g15484.t1"/>
    <property type="gene ID" value="ACRNAN_scaffold13736.g15484"/>
</dbReference>
<keyword evidence="1" id="KW-0812">Transmembrane</keyword>
<dbReference type="Proteomes" id="UP000887540">
    <property type="component" value="Unplaced"/>
</dbReference>
<reference evidence="3" key="1">
    <citation type="submission" date="2022-11" db="UniProtKB">
        <authorList>
            <consortium name="WormBaseParasite"/>
        </authorList>
    </citation>
    <scope>IDENTIFICATION</scope>
</reference>
<keyword evidence="2" id="KW-1185">Reference proteome</keyword>
<keyword evidence="1" id="KW-1133">Transmembrane helix</keyword>
<organism evidence="2 3">
    <name type="scientific">Acrobeloides nanus</name>
    <dbReference type="NCBI Taxonomy" id="290746"/>
    <lineage>
        <taxon>Eukaryota</taxon>
        <taxon>Metazoa</taxon>
        <taxon>Ecdysozoa</taxon>
        <taxon>Nematoda</taxon>
        <taxon>Chromadorea</taxon>
        <taxon>Rhabditida</taxon>
        <taxon>Tylenchina</taxon>
        <taxon>Cephalobomorpha</taxon>
        <taxon>Cephaloboidea</taxon>
        <taxon>Cephalobidae</taxon>
        <taxon>Acrobeloides</taxon>
    </lineage>
</organism>
<name>A0A914CRP1_9BILA</name>
<accession>A0A914CRP1</accession>